<dbReference type="InParanoid" id="C8XD06"/>
<dbReference type="OrthoDB" id="9807214at2"/>
<feature type="compositionally biased region" description="Low complexity" evidence="2">
    <location>
        <begin position="275"/>
        <end position="316"/>
    </location>
</feature>
<dbReference type="KEGG" id="nml:Namu_3278"/>
<dbReference type="InterPro" id="IPR002994">
    <property type="entry name" value="Surf1/Shy1"/>
</dbReference>
<dbReference type="RefSeq" id="WP_015748476.1">
    <property type="nucleotide sequence ID" value="NC_013235.1"/>
</dbReference>
<protein>
    <recommendedName>
        <fullName evidence="1">SURF1-like protein</fullName>
    </recommendedName>
</protein>
<dbReference type="HOGENOM" id="CLU_047737_0_0_11"/>
<keyword evidence="1" id="KW-1003">Cell membrane</keyword>
<gene>
    <name evidence="3" type="ordered locus">Namu_3278</name>
</gene>
<reference evidence="4" key="1">
    <citation type="submission" date="2009-09" db="EMBL/GenBank/DDBJ databases">
        <title>The complete genome of Nakamurella multipartita DSM 44233.</title>
        <authorList>
            <consortium name="US DOE Joint Genome Institute (JGI-PGF)"/>
            <person name="Lucas S."/>
            <person name="Copeland A."/>
            <person name="Lapidus A."/>
            <person name="Glavina del Rio T."/>
            <person name="Dalin E."/>
            <person name="Tice H."/>
            <person name="Bruce D."/>
            <person name="Goodwin L."/>
            <person name="Pitluck S."/>
            <person name="Kyrpides N."/>
            <person name="Mavromatis K."/>
            <person name="Ivanova N."/>
            <person name="Ovchinnikova G."/>
            <person name="Sims D."/>
            <person name="Meincke L."/>
            <person name="Brettin T."/>
            <person name="Detter J.C."/>
            <person name="Han C."/>
            <person name="Larimer F."/>
            <person name="Land M."/>
            <person name="Hauser L."/>
            <person name="Markowitz V."/>
            <person name="Cheng J.-F."/>
            <person name="Hugenholtz P."/>
            <person name="Woyke T."/>
            <person name="Wu D."/>
            <person name="Klenk H.-P."/>
            <person name="Eisen J.A."/>
        </authorList>
    </citation>
    <scope>NUCLEOTIDE SEQUENCE [LARGE SCALE GENOMIC DNA]</scope>
    <source>
        <strain evidence="4">ATCC 700099 / DSM 44233 / CIP 104796 / JCM 9543 / NBRC 105858 / Y-104</strain>
    </source>
</reference>
<evidence type="ECO:0000313" key="3">
    <source>
        <dbReference type="EMBL" id="ACV79609.1"/>
    </source>
</evidence>
<dbReference type="AlphaFoldDB" id="C8XD06"/>
<evidence type="ECO:0000313" key="4">
    <source>
        <dbReference type="Proteomes" id="UP000002218"/>
    </source>
</evidence>
<dbReference type="STRING" id="479431.Namu_3278"/>
<proteinExistence type="inferred from homology"/>
<feature type="transmembrane region" description="Helical" evidence="1">
    <location>
        <begin position="26"/>
        <end position="46"/>
    </location>
</feature>
<dbReference type="EMBL" id="CP001737">
    <property type="protein sequence ID" value="ACV79609.1"/>
    <property type="molecule type" value="Genomic_DNA"/>
</dbReference>
<sequence length="345" mass="36216">MTGPRTAPAPERPGGLRRLAFLLRPGWIAVILAGLAFAGACFFLLAPWQFNRNAERTAQNAAITAALTSPAVPVLDLMSTTGQPPESATWHVVTATGTFDPARQVLVRLRQNAAGHPISEVVLPFRLTTGQTLLVDRGSITFIELSQGVTVPDVPTGQVTISGRVQDDQLDPSQRPPTTENGQVQVTEISAAMIGQAFGTQPGEAFLGGFVQLTEQSPGVLTPIEVPQTDAGPFLSYALQWEAFGVIALIGLGVFVVREIRDPRADDDEPDPRVRAAATAPTAAPTSASTTASTTASTSVPASAPAAGPSKAPAAAEPVVAGRESRRRSRDGFDRSQLWDDEGTP</sequence>
<comment type="similarity">
    <text evidence="1">Belongs to the SURF1 family.</text>
</comment>
<comment type="subcellular location">
    <subcellularLocation>
        <location evidence="1">Cell membrane</location>
        <topology evidence="1">Multi-pass membrane protein</topology>
    </subcellularLocation>
</comment>
<name>C8XD06_NAKMY</name>
<dbReference type="CDD" id="cd06662">
    <property type="entry name" value="SURF1"/>
    <property type="match status" value="1"/>
</dbReference>
<keyword evidence="1" id="KW-1133">Transmembrane helix</keyword>
<reference evidence="3 4" key="2">
    <citation type="journal article" date="2010" name="Stand. Genomic Sci.">
        <title>Complete genome sequence of Nakamurella multipartita type strain (Y-104).</title>
        <authorList>
            <person name="Tice H."/>
            <person name="Mayilraj S."/>
            <person name="Sims D."/>
            <person name="Lapidus A."/>
            <person name="Nolan M."/>
            <person name="Lucas S."/>
            <person name="Glavina Del Rio T."/>
            <person name="Copeland A."/>
            <person name="Cheng J.F."/>
            <person name="Meincke L."/>
            <person name="Bruce D."/>
            <person name="Goodwin L."/>
            <person name="Pitluck S."/>
            <person name="Ivanova N."/>
            <person name="Mavromatis K."/>
            <person name="Ovchinnikova G."/>
            <person name="Pati A."/>
            <person name="Chen A."/>
            <person name="Palaniappan K."/>
            <person name="Land M."/>
            <person name="Hauser L."/>
            <person name="Chang Y.J."/>
            <person name="Jeffries C.D."/>
            <person name="Detter J.C."/>
            <person name="Brettin T."/>
            <person name="Rohde M."/>
            <person name="Goker M."/>
            <person name="Bristow J."/>
            <person name="Eisen J.A."/>
            <person name="Markowitz V."/>
            <person name="Hugenholtz P."/>
            <person name="Kyrpides N.C."/>
            <person name="Klenk H.P."/>
            <person name="Chen F."/>
        </authorList>
    </citation>
    <scope>NUCLEOTIDE SEQUENCE [LARGE SCALE GENOMIC DNA]</scope>
    <source>
        <strain evidence="4">ATCC 700099 / DSM 44233 / CIP 104796 / JCM 9543 / NBRC 105858 / Y-104</strain>
    </source>
</reference>
<dbReference type="Proteomes" id="UP000002218">
    <property type="component" value="Chromosome"/>
</dbReference>
<feature type="region of interest" description="Disordered" evidence="2">
    <location>
        <begin position="264"/>
        <end position="345"/>
    </location>
</feature>
<organism evidence="3 4">
    <name type="scientific">Nakamurella multipartita (strain ATCC 700099 / DSM 44233 / CIP 104796 / JCM 9543 / NBRC 105858 / Y-104)</name>
    <name type="common">Microsphaera multipartita</name>
    <dbReference type="NCBI Taxonomy" id="479431"/>
    <lineage>
        <taxon>Bacteria</taxon>
        <taxon>Bacillati</taxon>
        <taxon>Actinomycetota</taxon>
        <taxon>Actinomycetes</taxon>
        <taxon>Nakamurellales</taxon>
        <taxon>Nakamurellaceae</taxon>
        <taxon>Nakamurella</taxon>
    </lineage>
</organism>
<comment type="caution">
    <text evidence="1">Lacks conserved residue(s) required for the propagation of feature annotation.</text>
</comment>
<dbReference type="GO" id="GO:0005886">
    <property type="term" value="C:plasma membrane"/>
    <property type="evidence" value="ECO:0007669"/>
    <property type="project" value="UniProtKB-SubCell"/>
</dbReference>
<dbReference type="eggNOG" id="COG3346">
    <property type="taxonomic scope" value="Bacteria"/>
</dbReference>
<evidence type="ECO:0000256" key="1">
    <source>
        <dbReference type="RuleBase" id="RU363076"/>
    </source>
</evidence>
<dbReference type="Pfam" id="PF02104">
    <property type="entry name" value="SURF1"/>
    <property type="match status" value="1"/>
</dbReference>
<keyword evidence="4" id="KW-1185">Reference proteome</keyword>
<evidence type="ECO:0000256" key="2">
    <source>
        <dbReference type="SAM" id="MobiDB-lite"/>
    </source>
</evidence>
<accession>C8XD06</accession>
<keyword evidence="1" id="KW-0472">Membrane</keyword>
<dbReference type="PROSITE" id="PS50895">
    <property type="entry name" value="SURF1"/>
    <property type="match status" value="1"/>
</dbReference>
<keyword evidence="1" id="KW-0812">Transmembrane</keyword>